<dbReference type="EMBL" id="OW240922">
    <property type="protein sequence ID" value="CAH2321777.1"/>
    <property type="molecule type" value="Genomic_DNA"/>
</dbReference>
<reference evidence="6" key="1">
    <citation type="submission" date="2022-03" db="EMBL/GenBank/DDBJ databases">
        <authorList>
            <person name="Alioto T."/>
            <person name="Alioto T."/>
            <person name="Gomez Garrido J."/>
        </authorList>
    </citation>
    <scope>NUCLEOTIDE SEQUENCE</scope>
</reference>
<keyword evidence="7" id="KW-1185">Reference proteome</keyword>
<feature type="chain" id="PRO_5042292793" evidence="5">
    <location>
        <begin position="22"/>
        <end position="72"/>
    </location>
</feature>
<accession>A0AAD1WNN5</accession>
<organism evidence="6 7">
    <name type="scientific">Pelobates cultripes</name>
    <name type="common">Western spadefoot toad</name>
    <dbReference type="NCBI Taxonomy" id="61616"/>
    <lineage>
        <taxon>Eukaryota</taxon>
        <taxon>Metazoa</taxon>
        <taxon>Chordata</taxon>
        <taxon>Craniata</taxon>
        <taxon>Vertebrata</taxon>
        <taxon>Euteleostomi</taxon>
        <taxon>Amphibia</taxon>
        <taxon>Batrachia</taxon>
        <taxon>Anura</taxon>
        <taxon>Pelobatoidea</taxon>
        <taxon>Pelobatidae</taxon>
        <taxon>Pelobates</taxon>
    </lineage>
</organism>
<dbReference type="PROSITE" id="PS51257">
    <property type="entry name" value="PROKAR_LIPOPROTEIN"/>
    <property type="match status" value="1"/>
</dbReference>
<gene>
    <name evidence="6" type="ORF">PECUL_23A015856</name>
</gene>
<name>A0AAD1WNN5_PELCU</name>
<dbReference type="AlphaFoldDB" id="A0AAD1WNN5"/>
<evidence type="ECO:0000256" key="2">
    <source>
        <dbReference type="ARBA" id="ARBA00010352"/>
    </source>
</evidence>
<keyword evidence="5" id="KW-0732">Signal</keyword>
<dbReference type="SUPFAM" id="SSF57603">
    <property type="entry name" value="FnI-like domain"/>
    <property type="match status" value="1"/>
</dbReference>
<protein>
    <submittedName>
        <fullName evidence="6">Uncharacterized protein</fullName>
    </submittedName>
</protein>
<dbReference type="InterPro" id="IPR008735">
    <property type="entry name" value="PSP94"/>
</dbReference>
<evidence type="ECO:0000256" key="3">
    <source>
        <dbReference type="ARBA" id="ARBA00022525"/>
    </source>
</evidence>
<keyword evidence="3" id="KW-0964">Secreted</keyword>
<dbReference type="GO" id="GO:0005576">
    <property type="term" value="C:extracellular region"/>
    <property type="evidence" value="ECO:0007669"/>
    <property type="project" value="UniProtKB-SubCell"/>
</dbReference>
<sequence length="72" mass="7586">MMKILLALAVALSVSVALSSAACSFKKLTLNVKTRSAVCTKDGEVHEIGDEWKGPSCEKCSCSNNGMQCCST</sequence>
<feature type="signal peptide" evidence="5">
    <location>
        <begin position="1"/>
        <end position="21"/>
    </location>
</feature>
<dbReference type="PANTHER" id="PTHR10500:SF7">
    <property type="entry name" value="BETA-MICROSEMINOPROTEIN"/>
    <property type="match status" value="1"/>
</dbReference>
<comment type="similarity">
    <text evidence="2">Belongs to the beta-microseminoprotein family.</text>
</comment>
<proteinExistence type="inferred from homology"/>
<dbReference type="Gene3D" id="2.10.70.10">
    <property type="entry name" value="Complement Module, domain 1"/>
    <property type="match status" value="1"/>
</dbReference>
<evidence type="ECO:0000256" key="1">
    <source>
        <dbReference type="ARBA" id="ARBA00004613"/>
    </source>
</evidence>
<dbReference type="Pfam" id="PF05825">
    <property type="entry name" value="PSP94"/>
    <property type="match status" value="1"/>
</dbReference>
<keyword evidence="4" id="KW-1015">Disulfide bond</keyword>
<evidence type="ECO:0000256" key="4">
    <source>
        <dbReference type="ARBA" id="ARBA00023157"/>
    </source>
</evidence>
<evidence type="ECO:0000313" key="7">
    <source>
        <dbReference type="Proteomes" id="UP001295444"/>
    </source>
</evidence>
<dbReference type="Proteomes" id="UP001295444">
    <property type="component" value="Chromosome 11"/>
</dbReference>
<dbReference type="PANTHER" id="PTHR10500">
    <property type="entry name" value="BETA-MICROSEMINOPROTEIN"/>
    <property type="match status" value="1"/>
</dbReference>
<evidence type="ECO:0000313" key="6">
    <source>
        <dbReference type="EMBL" id="CAH2321777.1"/>
    </source>
</evidence>
<comment type="subcellular location">
    <subcellularLocation>
        <location evidence="1">Secreted</location>
    </subcellularLocation>
</comment>
<evidence type="ECO:0000256" key="5">
    <source>
        <dbReference type="SAM" id="SignalP"/>
    </source>
</evidence>